<dbReference type="Gene3D" id="3.40.50.10610">
    <property type="entry name" value="ABC-type transport auxiliary lipoprotein component"/>
    <property type="match status" value="1"/>
</dbReference>
<evidence type="ECO:0000256" key="1">
    <source>
        <dbReference type="ARBA" id="ARBA00009091"/>
    </source>
</evidence>
<dbReference type="GO" id="GO:0051082">
    <property type="term" value="F:unfolded protein binding"/>
    <property type="evidence" value="ECO:0007669"/>
    <property type="project" value="InterPro"/>
</dbReference>
<organism evidence="3 4">
    <name type="scientific">candidate division TA06 bacterium DG_78</name>
    <dbReference type="NCBI Taxonomy" id="1703772"/>
    <lineage>
        <taxon>Bacteria</taxon>
        <taxon>Bacteria division TA06</taxon>
    </lineage>
</organism>
<evidence type="ECO:0000313" key="3">
    <source>
        <dbReference type="EMBL" id="KPJ72471.1"/>
    </source>
</evidence>
<dbReference type="Gene3D" id="3.30.910.20">
    <property type="entry name" value="Skp domain"/>
    <property type="match status" value="1"/>
</dbReference>
<dbReference type="PANTHER" id="PTHR35089:SF1">
    <property type="entry name" value="CHAPERONE PROTEIN SKP"/>
    <property type="match status" value="1"/>
</dbReference>
<dbReference type="GO" id="GO:0005829">
    <property type="term" value="C:cytosol"/>
    <property type="evidence" value="ECO:0007669"/>
    <property type="project" value="TreeGrafter"/>
</dbReference>
<dbReference type="SMART" id="SM00935">
    <property type="entry name" value="OmpH"/>
    <property type="match status" value="1"/>
</dbReference>
<dbReference type="AlphaFoldDB" id="A0A0S7YCD7"/>
<keyword evidence="2" id="KW-0732">Signal</keyword>
<name>A0A0S7YCD7_UNCT6</name>
<gene>
    <name evidence="3" type="ORF">AMJ52_06200</name>
</gene>
<comment type="caution">
    <text evidence="3">The sequence shown here is derived from an EMBL/GenBank/DDBJ whole genome shotgun (WGS) entry which is preliminary data.</text>
</comment>
<accession>A0A0S7YCD7</accession>
<evidence type="ECO:0008006" key="5">
    <source>
        <dbReference type="Google" id="ProtNLM"/>
    </source>
</evidence>
<sequence>MKRFFTLIMIPLVLMVAKEMKIGFVNSNTVFEEYQATAAADIAFNEFVNMYRDSAAVLRNNITVINEEFESQKLVLSEDARLRKLDEIESLKKTYDQFLQNIFGKGGKIEQKNDEPMAPLMKKINEAVAKIAEQEGFDVVLDLSEGVFYASSELDITNFVIDELNLEYGPTVLPGSELKKVIAIFPFREENSEAIAVVLGQTCQDELYNASLSFTQQFKIINKIDIKSEIWRRGLGKNVPTEQALQIARTPLLADYIIIGDVSKFTTKIEYTMYLIDVESEETVMKKTTTVTEEIKLNESLKNDLIALLQKIEEQQ</sequence>
<dbReference type="InterPro" id="IPR005632">
    <property type="entry name" value="Chaperone_Skp"/>
</dbReference>
<dbReference type="EMBL" id="LJNI01000072">
    <property type="protein sequence ID" value="KPJ72471.1"/>
    <property type="molecule type" value="Genomic_DNA"/>
</dbReference>
<proteinExistence type="inferred from homology"/>
<reference evidence="3 4" key="1">
    <citation type="journal article" date="2015" name="Microbiome">
        <title>Genomic resolution of linkages in carbon, nitrogen, and sulfur cycling among widespread estuary sediment bacteria.</title>
        <authorList>
            <person name="Baker B.J."/>
            <person name="Lazar C.S."/>
            <person name="Teske A.P."/>
            <person name="Dick G.J."/>
        </authorList>
    </citation>
    <scope>NUCLEOTIDE SEQUENCE [LARGE SCALE GENOMIC DNA]</scope>
    <source>
        <strain evidence="3">DG_78</strain>
    </source>
</reference>
<dbReference type="Pfam" id="PF03938">
    <property type="entry name" value="OmpH"/>
    <property type="match status" value="1"/>
</dbReference>
<dbReference type="PANTHER" id="PTHR35089">
    <property type="entry name" value="CHAPERONE PROTEIN SKP"/>
    <property type="match status" value="1"/>
</dbReference>
<dbReference type="Proteomes" id="UP000051012">
    <property type="component" value="Unassembled WGS sequence"/>
</dbReference>
<evidence type="ECO:0000313" key="4">
    <source>
        <dbReference type="Proteomes" id="UP000051012"/>
    </source>
</evidence>
<protein>
    <recommendedName>
        <fullName evidence="5">OmpH family outer membrane protein</fullName>
    </recommendedName>
</protein>
<dbReference type="InterPro" id="IPR024930">
    <property type="entry name" value="Skp_dom_sf"/>
</dbReference>
<dbReference type="GO" id="GO:0050821">
    <property type="term" value="P:protein stabilization"/>
    <property type="evidence" value="ECO:0007669"/>
    <property type="project" value="TreeGrafter"/>
</dbReference>
<dbReference type="SUPFAM" id="SSF111384">
    <property type="entry name" value="OmpH-like"/>
    <property type="match status" value="1"/>
</dbReference>
<evidence type="ECO:0000256" key="2">
    <source>
        <dbReference type="ARBA" id="ARBA00022729"/>
    </source>
</evidence>
<comment type="similarity">
    <text evidence="1">Belongs to the Skp family.</text>
</comment>